<dbReference type="Proteomes" id="UP000054560">
    <property type="component" value="Unassembled WGS sequence"/>
</dbReference>
<feature type="region of interest" description="Disordered" evidence="1">
    <location>
        <begin position="235"/>
        <end position="295"/>
    </location>
</feature>
<name>A0A0L0FRU6_9EUKA</name>
<dbReference type="EMBL" id="KQ242330">
    <property type="protein sequence ID" value="KNC79296.1"/>
    <property type="molecule type" value="Genomic_DNA"/>
</dbReference>
<feature type="compositionally biased region" description="Polar residues" evidence="1">
    <location>
        <begin position="257"/>
        <end position="286"/>
    </location>
</feature>
<feature type="region of interest" description="Disordered" evidence="1">
    <location>
        <begin position="307"/>
        <end position="370"/>
    </location>
</feature>
<feature type="non-terminal residue" evidence="2">
    <location>
        <position position="1"/>
    </location>
</feature>
<protein>
    <submittedName>
        <fullName evidence="2">Uncharacterized protein</fullName>
    </submittedName>
</protein>
<dbReference type="AlphaFoldDB" id="A0A0L0FRU6"/>
<evidence type="ECO:0000256" key="1">
    <source>
        <dbReference type="SAM" id="MobiDB-lite"/>
    </source>
</evidence>
<gene>
    <name evidence="2" type="ORF">SARC_08308</name>
</gene>
<sequence length="397" mass="44473">VSPPTAGDKVTPPTPESIAADCQALHAQMLRLSDEMCRAVEADDLPRAGALRGVLETLRATRDSRPVTKHEPRKPRSWPEWPSNRYQLHNVLERYYRSPGGGTQECADLRPRHGVEFAVGLQELQITQICSHETQATVDPTFRKLAKRHSRVSNVPIMEQMTQLMENHRRTHERSHTDAEFKQSLLNHCIVQLLEDSLGSRTYERTLQLHTKWHLMETHELLQLLSPDIQEAQTRTTVRMSNRRPHTNDHQRGDGTVTRTPHMTTPRGTQQWQQRTQLSNTTTTRGGCQAQAPPGLRHILRCHNYRAATQDNRGSTSETRQRGPGPHSAVTPCTTITPSVPPVRSAGGDNTTQPQVHSLTDTSAWDTPPTATDLHIGVLLSGDMGERDPTGNDKISP</sequence>
<keyword evidence="3" id="KW-1185">Reference proteome</keyword>
<organism evidence="2 3">
    <name type="scientific">Sphaeroforma arctica JP610</name>
    <dbReference type="NCBI Taxonomy" id="667725"/>
    <lineage>
        <taxon>Eukaryota</taxon>
        <taxon>Ichthyosporea</taxon>
        <taxon>Ichthyophonida</taxon>
        <taxon>Sphaeroforma</taxon>
    </lineage>
</organism>
<dbReference type="GeneID" id="25908812"/>
<feature type="compositionally biased region" description="Polar residues" evidence="1">
    <location>
        <begin position="307"/>
        <end position="318"/>
    </location>
</feature>
<evidence type="ECO:0000313" key="2">
    <source>
        <dbReference type="EMBL" id="KNC79296.1"/>
    </source>
</evidence>
<evidence type="ECO:0000313" key="3">
    <source>
        <dbReference type="Proteomes" id="UP000054560"/>
    </source>
</evidence>
<reference evidence="2 3" key="1">
    <citation type="submission" date="2011-02" db="EMBL/GenBank/DDBJ databases">
        <title>The Genome Sequence of Sphaeroforma arctica JP610.</title>
        <authorList>
            <consortium name="The Broad Institute Genome Sequencing Platform"/>
            <person name="Russ C."/>
            <person name="Cuomo C."/>
            <person name="Young S.K."/>
            <person name="Zeng Q."/>
            <person name="Gargeya S."/>
            <person name="Alvarado L."/>
            <person name="Berlin A."/>
            <person name="Chapman S.B."/>
            <person name="Chen Z."/>
            <person name="Freedman E."/>
            <person name="Gellesch M."/>
            <person name="Goldberg J."/>
            <person name="Griggs A."/>
            <person name="Gujja S."/>
            <person name="Heilman E."/>
            <person name="Heiman D."/>
            <person name="Howarth C."/>
            <person name="Mehta T."/>
            <person name="Neiman D."/>
            <person name="Pearson M."/>
            <person name="Roberts A."/>
            <person name="Saif S."/>
            <person name="Shea T."/>
            <person name="Shenoy N."/>
            <person name="Sisk P."/>
            <person name="Stolte C."/>
            <person name="Sykes S."/>
            <person name="White J."/>
            <person name="Yandava C."/>
            <person name="Burger G."/>
            <person name="Gray M.W."/>
            <person name="Holland P.W.H."/>
            <person name="King N."/>
            <person name="Lang F.B.F."/>
            <person name="Roger A.J."/>
            <person name="Ruiz-Trillo I."/>
            <person name="Haas B."/>
            <person name="Nusbaum C."/>
            <person name="Birren B."/>
        </authorList>
    </citation>
    <scope>NUCLEOTIDE SEQUENCE [LARGE SCALE GENOMIC DNA]</scope>
    <source>
        <strain evidence="2 3">JP610</strain>
    </source>
</reference>
<proteinExistence type="predicted"/>
<feature type="compositionally biased region" description="Polar residues" evidence="1">
    <location>
        <begin position="348"/>
        <end position="365"/>
    </location>
</feature>
<accession>A0A0L0FRU6</accession>
<dbReference type="RefSeq" id="XP_014153198.1">
    <property type="nucleotide sequence ID" value="XM_014297723.1"/>
</dbReference>